<keyword evidence="1" id="KW-0732">Signal</keyword>
<evidence type="ECO:0000313" key="3">
    <source>
        <dbReference type="Proteomes" id="UP001304300"/>
    </source>
</evidence>
<accession>A0AAQ3LFQ5</accession>
<feature type="chain" id="PRO_5042963352" evidence="1">
    <location>
        <begin position="25"/>
        <end position="89"/>
    </location>
</feature>
<organism evidence="2 3">
    <name type="scientific">Rubellicoccus peritrichatus</name>
    <dbReference type="NCBI Taxonomy" id="3080537"/>
    <lineage>
        <taxon>Bacteria</taxon>
        <taxon>Pseudomonadati</taxon>
        <taxon>Verrucomicrobiota</taxon>
        <taxon>Opitutia</taxon>
        <taxon>Puniceicoccales</taxon>
        <taxon>Cerasicoccaceae</taxon>
        <taxon>Rubellicoccus</taxon>
    </lineage>
</organism>
<dbReference type="InterPro" id="IPR013078">
    <property type="entry name" value="His_Pase_superF_clade-1"/>
</dbReference>
<dbReference type="SUPFAM" id="SSF53254">
    <property type="entry name" value="Phosphoglycerate mutase-like"/>
    <property type="match status" value="1"/>
</dbReference>
<sequence>MFYVTAIKLLLPLVCVLSKCCRFAKTLLIVTHGGVLGQLLRYVPGVPLEMKRAYKFVNCAYNHFSFHPEEASVLDPETLNKDEQKASGR</sequence>
<dbReference type="EMBL" id="CP136920">
    <property type="protein sequence ID" value="WOO42985.1"/>
    <property type="molecule type" value="Genomic_DNA"/>
</dbReference>
<dbReference type="InterPro" id="IPR029033">
    <property type="entry name" value="His_PPase_superfam"/>
</dbReference>
<dbReference type="Proteomes" id="UP001304300">
    <property type="component" value="Chromosome"/>
</dbReference>
<reference evidence="2 3" key="1">
    <citation type="submission" date="2023-10" db="EMBL/GenBank/DDBJ databases">
        <title>Rubellicoccus peritrichatus gen. nov., sp. nov., isolated from an algae of coral reef tank.</title>
        <authorList>
            <person name="Luo J."/>
        </authorList>
    </citation>
    <scope>NUCLEOTIDE SEQUENCE [LARGE SCALE GENOMIC DNA]</scope>
    <source>
        <strain evidence="2 3">CR14</strain>
    </source>
</reference>
<dbReference type="RefSeq" id="WP_317835519.1">
    <property type="nucleotide sequence ID" value="NZ_CP136920.1"/>
</dbReference>
<proteinExistence type="predicted"/>
<dbReference type="Gene3D" id="3.40.50.1240">
    <property type="entry name" value="Phosphoglycerate mutase-like"/>
    <property type="match status" value="1"/>
</dbReference>
<evidence type="ECO:0000256" key="1">
    <source>
        <dbReference type="SAM" id="SignalP"/>
    </source>
</evidence>
<protein>
    <submittedName>
        <fullName evidence="2">Histidine phosphatase family protein</fullName>
    </submittedName>
</protein>
<gene>
    <name evidence="2" type="ORF">RZN69_07760</name>
</gene>
<dbReference type="AlphaFoldDB" id="A0AAQ3LFQ5"/>
<dbReference type="Pfam" id="PF00300">
    <property type="entry name" value="His_Phos_1"/>
    <property type="match status" value="1"/>
</dbReference>
<dbReference type="KEGG" id="puo:RZN69_07760"/>
<feature type="signal peptide" evidence="1">
    <location>
        <begin position="1"/>
        <end position="24"/>
    </location>
</feature>
<name>A0AAQ3LFQ5_9BACT</name>
<keyword evidence="3" id="KW-1185">Reference proteome</keyword>
<evidence type="ECO:0000313" key="2">
    <source>
        <dbReference type="EMBL" id="WOO42985.1"/>
    </source>
</evidence>